<sequence length="70" mass="7328">MSFFLSMSNGNILRRDIKCGPTSCTTESGDQICCPDGKTICPKNQCGGDATQSVCCEELTIACNGICCGP</sequence>
<evidence type="ECO:0000313" key="1">
    <source>
        <dbReference type="EMBL" id="CAG8702678.1"/>
    </source>
</evidence>
<reference evidence="1" key="1">
    <citation type="submission" date="2021-06" db="EMBL/GenBank/DDBJ databases">
        <authorList>
            <person name="Kallberg Y."/>
            <person name="Tangrot J."/>
            <person name="Rosling A."/>
        </authorList>
    </citation>
    <scope>NUCLEOTIDE SEQUENCE</scope>
    <source>
        <strain evidence="1">MA453B</strain>
    </source>
</reference>
<protein>
    <submittedName>
        <fullName evidence="1">20336_t:CDS:1</fullName>
    </submittedName>
</protein>
<comment type="caution">
    <text evidence="1">The sequence shown here is derived from an EMBL/GenBank/DDBJ whole genome shotgun (WGS) entry which is preliminary data.</text>
</comment>
<proteinExistence type="predicted"/>
<dbReference type="EMBL" id="CAJVPY010008941">
    <property type="protein sequence ID" value="CAG8702678.1"/>
    <property type="molecule type" value="Genomic_DNA"/>
</dbReference>
<gene>
    <name evidence="1" type="ORF">DERYTH_LOCUS13085</name>
</gene>
<keyword evidence="2" id="KW-1185">Reference proteome</keyword>
<evidence type="ECO:0000313" key="2">
    <source>
        <dbReference type="Proteomes" id="UP000789405"/>
    </source>
</evidence>
<dbReference type="AlphaFoldDB" id="A0A9N9N5F1"/>
<name>A0A9N9N5F1_9GLOM</name>
<accession>A0A9N9N5F1</accession>
<dbReference type="Proteomes" id="UP000789405">
    <property type="component" value="Unassembled WGS sequence"/>
</dbReference>
<feature type="non-terminal residue" evidence="1">
    <location>
        <position position="1"/>
    </location>
</feature>
<organism evidence="1 2">
    <name type="scientific">Dentiscutata erythropus</name>
    <dbReference type="NCBI Taxonomy" id="1348616"/>
    <lineage>
        <taxon>Eukaryota</taxon>
        <taxon>Fungi</taxon>
        <taxon>Fungi incertae sedis</taxon>
        <taxon>Mucoromycota</taxon>
        <taxon>Glomeromycotina</taxon>
        <taxon>Glomeromycetes</taxon>
        <taxon>Diversisporales</taxon>
        <taxon>Gigasporaceae</taxon>
        <taxon>Dentiscutata</taxon>
    </lineage>
</organism>